<reference evidence="2" key="1">
    <citation type="submission" date="2021-04" db="EMBL/GenBank/DDBJ databases">
        <title>The complete genome sequence of Caulobacter sp. S6.</title>
        <authorList>
            <person name="Tang Y."/>
            <person name="Ouyang W."/>
            <person name="Liu Q."/>
            <person name="Huang B."/>
            <person name="Guo Z."/>
            <person name="Lei P."/>
        </authorList>
    </citation>
    <scope>NUCLEOTIDE SEQUENCE</scope>
    <source>
        <strain evidence="2">S6</strain>
    </source>
</reference>
<evidence type="ECO:0000313" key="3">
    <source>
        <dbReference type="Proteomes" id="UP000676409"/>
    </source>
</evidence>
<dbReference type="RefSeq" id="WP_211935981.1">
    <property type="nucleotide sequence ID" value="NZ_CP073078.1"/>
</dbReference>
<dbReference type="InterPro" id="IPR007372">
    <property type="entry name" value="Lipid/polyisoprenoid-bd_YceI"/>
</dbReference>
<dbReference type="AlphaFoldDB" id="A0A975FVV8"/>
<dbReference type="SUPFAM" id="SSF101874">
    <property type="entry name" value="YceI-like"/>
    <property type="match status" value="1"/>
</dbReference>
<dbReference type="Proteomes" id="UP000676409">
    <property type="component" value="Chromosome"/>
</dbReference>
<dbReference type="InterPro" id="IPR036761">
    <property type="entry name" value="TTHA0802/YceI-like_sf"/>
</dbReference>
<dbReference type="SMART" id="SM00867">
    <property type="entry name" value="YceI"/>
    <property type="match status" value="1"/>
</dbReference>
<dbReference type="PANTHER" id="PTHR34406:SF1">
    <property type="entry name" value="PROTEIN YCEI"/>
    <property type="match status" value="1"/>
</dbReference>
<dbReference type="Gene3D" id="2.40.128.110">
    <property type="entry name" value="Lipid/polyisoprenoid-binding, YceI-like"/>
    <property type="match status" value="1"/>
</dbReference>
<dbReference type="KEGG" id="caul:KCG34_12505"/>
<evidence type="ECO:0000313" key="2">
    <source>
        <dbReference type="EMBL" id="QUD85929.1"/>
    </source>
</evidence>
<gene>
    <name evidence="2" type="ORF">KCG34_12505</name>
</gene>
<sequence length="228" mass="23982">MALTIAGAGSQIFCISALPCRAGEMSVPRPLYLSVIGAAAALIAQSAAAGVETTDAAKIPAGAYELDPSHASVAARVNHLGFSTTTVRFPKVSARFVYDPLHPQASQLDVTVETASLTTDWPERDRDLKSPAFFNVAAFPTAQYTANALTPLDASHARVDGQLTLLGVTRPVSMDVALVGSGLGMMNDRRAGFSAHLQFKRSDFGMKTFLPAVGDTVDVAIDAEFAKK</sequence>
<keyword evidence="3" id="KW-1185">Reference proteome</keyword>
<accession>A0A975FVV8</accession>
<protein>
    <submittedName>
        <fullName evidence="2">YceI family protein</fullName>
    </submittedName>
</protein>
<name>A0A975FVV8_9CAUL</name>
<proteinExistence type="predicted"/>
<dbReference type="Pfam" id="PF04264">
    <property type="entry name" value="YceI"/>
    <property type="match status" value="1"/>
</dbReference>
<feature type="domain" description="Lipid/polyisoprenoid-binding YceI-like" evidence="1">
    <location>
        <begin position="63"/>
        <end position="226"/>
    </location>
</feature>
<organism evidence="2 3">
    <name type="scientific">Phenylobacterium montanum</name>
    <dbReference type="NCBI Taxonomy" id="2823693"/>
    <lineage>
        <taxon>Bacteria</taxon>
        <taxon>Pseudomonadati</taxon>
        <taxon>Pseudomonadota</taxon>
        <taxon>Alphaproteobacteria</taxon>
        <taxon>Caulobacterales</taxon>
        <taxon>Caulobacteraceae</taxon>
        <taxon>Phenylobacterium</taxon>
    </lineage>
</organism>
<dbReference type="EMBL" id="CP073078">
    <property type="protein sequence ID" value="QUD85929.1"/>
    <property type="molecule type" value="Genomic_DNA"/>
</dbReference>
<dbReference type="PANTHER" id="PTHR34406">
    <property type="entry name" value="PROTEIN YCEI"/>
    <property type="match status" value="1"/>
</dbReference>
<evidence type="ECO:0000259" key="1">
    <source>
        <dbReference type="SMART" id="SM00867"/>
    </source>
</evidence>